<dbReference type="InterPro" id="IPR008913">
    <property type="entry name" value="Znf_CHY"/>
</dbReference>
<evidence type="ECO:0000313" key="6">
    <source>
        <dbReference type="Proteomes" id="UP000321379"/>
    </source>
</evidence>
<keyword evidence="1" id="KW-0479">Metal-binding</keyword>
<name>A0A5C8UMH0_9MICO</name>
<dbReference type="Proteomes" id="UP000321379">
    <property type="component" value="Unassembled WGS sequence"/>
</dbReference>
<dbReference type="InterPro" id="IPR016694">
    <property type="entry name" value="UCP017292"/>
</dbReference>
<evidence type="ECO:0000313" key="5">
    <source>
        <dbReference type="EMBL" id="TXN29505.1"/>
    </source>
</evidence>
<dbReference type="PROSITE" id="PS51266">
    <property type="entry name" value="ZF_CHY"/>
    <property type="match status" value="1"/>
</dbReference>
<evidence type="ECO:0000256" key="3">
    <source>
        <dbReference type="ARBA" id="ARBA00022833"/>
    </source>
</evidence>
<protein>
    <recommendedName>
        <fullName evidence="4">CHY-type domain-containing protein</fullName>
    </recommendedName>
</protein>
<dbReference type="GO" id="GO:0045041">
    <property type="term" value="P:protein import into mitochondrial intermembrane space"/>
    <property type="evidence" value="ECO:0007669"/>
    <property type="project" value="TreeGrafter"/>
</dbReference>
<dbReference type="Pfam" id="PF05495">
    <property type="entry name" value="zf-CHY"/>
    <property type="match status" value="1"/>
</dbReference>
<evidence type="ECO:0000259" key="4">
    <source>
        <dbReference type="PROSITE" id="PS51266"/>
    </source>
</evidence>
<dbReference type="PANTHER" id="PTHR28082:SF1">
    <property type="entry name" value="HELPER OF TIM PROTEIN 13"/>
    <property type="match status" value="1"/>
</dbReference>
<keyword evidence="3" id="KW-0862">Zinc</keyword>
<organism evidence="5 6">
    <name type="scientific">Lacisediminihabitans profunda</name>
    <dbReference type="NCBI Taxonomy" id="2594790"/>
    <lineage>
        <taxon>Bacteria</taxon>
        <taxon>Bacillati</taxon>
        <taxon>Actinomycetota</taxon>
        <taxon>Actinomycetes</taxon>
        <taxon>Micrococcales</taxon>
        <taxon>Microbacteriaceae</taxon>
        <taxon>Lacisediminihabitans</taxon>
    </lineage>
</organism>
<dbReference type="PIRSF" id="PIRSF017292">
    <property type="entry name" value="UCP017292_Znf_CHY"/>
    <property type="match status" value="1"/>
</dbReference>
<dbReference type="PANTHER" id="PTHR28082">
    <property type="entry name" value="ZINC FINGER PROTEIN"/>
    <property type="match status" value="1"/>
</dbReference>
<keyword evidence="6" id="KW-1185">Reference proteome</keyword>
<dbReference type="GO" id="GO:0008270">
    <property type="term" value="F:zinc ion binding"/>
    <property type="evidence" value="ECO:0007669"/>
    <property type="project" value="UniProtKB-KW"/>
</dbReference>
<gene>
    <name evidence="5" type="ORF">FVP33_15215</name>
</gene>
<feature type="domain" description="CHY-type" evidence="4">
    <location>
        <begin position="7"/>
        <end position="87"/>
    </location>
</feature>
<reference evidence="5 6" key="1">
    <citation type="submission" date="2019-08" db="EMBL/GenBank/DDBJ databases">
        <title>Bacterial whole genome sequence for Glaciihabitans sp. CHu50b-6-2.</title>
        <authorList>
            <person name="Jin L."/>
        </authorList>
    </citation>
    <scope>NUCLEOTIDE SEQUENCE [LARGE SCALE GENOMIC DNA]</scope>
    <source>
        <strain evidence="5 6">CHu50b-6-2</strain>
    </source>
</reference>
<dbReference type="InterPro" id="IPR037274">
    <property type="entry name" value="Znf_CHY_sf"/>
</dbReference>
<dbReference type="SUPFAM" id="SSF161219">
    <property type="entry name" value="CHY zinc finger-like"/>
    <property type="match status" value="1"/>
</dbReference>
<sequence length="103" mass="11670">MIVYGETIDDQTRCVHYGTPKDVIAIKFKCCRRYYPCHLCHEHAETHAATQWTLAERQQKAVLCGVCSTELTIDGYLAVDGCPSCHAPFNEGCRLHSSLYFQD</sequence>
<evidence type="ECO:0000256" key="2">
    <source>
        <dbReference type="ARBA" id="ARBA00022771"/>
    </source>
</evidence>
<evidence type="ECO:0000256" key="1">
    <source>
        <dbReference type="ARBA" id="ARBA00022723"/>
    </source>
</evidence>
<dbReference type="AlphaFoldDB" id="A0A5C8UMH0"/>
<dbReference type="RefSeq" id="WP_147784521.1">
    <property type="nucleotide sequence ID" value="NZ_VRMG01000009.1"/>
</dbReference>
<keyword evidence="2" id="KW-0863">Zinc-finger</keyword>
<accession>A0A5C8UMH0</accession>
<comment type="caution">
    <text evidence="5">The sequence shown here is derived from an EMBL/GenBank/DDBJ whole genome shotgun (WGS) entry which is preliminary data.</text>
</comment>
<dbReference type="InterPro" id="IPR052604">
    <property type="entry name" value="Mito_Tim_assembly_helper"/>
</dbReference>
<dbReference type="EMBL" id="VRMG01000009">
    <property type="protein sequence ID" value="TXN29505.1"/>
    <property type="molecule type" value="Genomic_DNA"/>
</dbReference>
<proteinExistence type="predicted"/>